<dbReference type="CDD" id="cd18803">
    <property type="entry name" value="SF2_C_secA"/>
    <property type="match status" value="1"/>
</dbReference>
<dbReference type="SMART" id="SM00957">
    <property type="entry name" value="SecA_DEAD"/>
    <property type="match status" value="1"/>
</dbReference>
<organism evidence="19 20">
    <name type="scientific">Fastidiosipila sanguinis</name>
    <dbReference type="NCBI Taxonomy" id="236753"/>
    <lineage>
        <taxon>Bacteria</taxon>
        <taxon>Bacillati</taxon>
        <taxon>Bacillota</taxon>
        <taxon>Clostridia</taxon>
        <taxon>Eubacteriales</taxon>
        <taxon>Oscillospiraceae</taxon>
        <taxon>Fastidiosipila</taxon>
    </lineage>
</organism>
<dbReference type="GO" id="GO:0065002">
    <property type="term" value="P:intracellular protein transmembrane transport"/>
    <property type="evidence" value="ECO:0007669"/>
    <property type="project" value="UniProtKB-UniRule"/>
</dbReference>
<evidence type="ECO:0000256" key="12">
    <source>
        <dbReference type="ARBA" id="ARBA00023010"/>
    </source>
</evidence>
<dbReference type="NCBIfam" id="NF009538">
    <property type="entry name" value="PRK12904.1"/>
    <property type="match status" value="1"/>
</dbReference>
<comment type="subunit">
    <text evidence="14">Monomer and homodimer. Part of the essential Sec protein translocation apparatus which comprises SecA, SecYEG and auxiliary proteins SecDF. Other proteins may also be involved.</text>
</comment>
<evidence type="ECO:0000259" key="17">
    <source>
        <dbReference type="PROSITE" id="PS51192"/>
    </source>
</evidence>
<comment type="subcellular location">
    <subcellularLocation>
        <location evidence="14">Cell membrane</location>
        <topology evidence="14">Peripheral membrane protein</topology>
        <orientation evidence="14">Cytoplasmic side</orientation>
    </subcellularLocation>
    <subcellularLocation>
        <location evidence="14">Cytoplasm</location>
    </subcellularLocation>
    <text evidence="14">Distribution is 50-50.</text>
</comment>
<feature type="binding site" evidence="14">
    <location>
        <position position="85"/>
    </location>
    <ligand>
        <name>ATP</name>
        <dbReference type="ChEBI" id="CHEBI:30616"/>
    </ligand>
</feature>
<evidence type="ECO:0000259" key="18">
    <source>
        <dbReference type="PROSITE" id="PS51196"/>
    </source>
</evidence>
<dbReference type="SUPFAM" id="SSF81886">
    <property type="entry name" value="Helical scaffold and wing domains of SecA"/>
    <property type="match status" value="1"/>
</dbReference>
<dbReference type="GO" id="GO:0017038">
    <property type="term" value="P:protein import"/>
    <property type="evidence" value="ECO:0007669"/>
    <property type="project" value="InterPro"/>
</dbReference>
<evidence type="ECO:0000256" key="2">
    <source>
        <dbReference type="ARBA" id="ARBA00007650"/>
    </source>
</evidence>
<dbReference type="FunFam" id="3.90.1440.10:FF:000001">
    <property type="entry name" value="Preprotein translocase subunit SecA"/>
    <property type="match status" value="1"/>
</dbReference>
<dbReference type="NCBIfam" id="TIGR00963">
    <property type="entry name" value="secA"/>
    <property type="match status" value="1"/>
</dbReference>
<reference evidence="20" key="1">
    <citation type="submission" date="2018-02" db="EMBL/GenBank/DDBJ databases">
        <authorList>
            <person name="Holder M.E."/>
            <person name="Ajami N.J."/>
            <person name="Petrosino J.F."/>
        </authorList>
    </citation>
    <scope>NUCLEOTIDE SEQUENCE [LARGE SCALE GENOMIC DNA]</scope>
    <source>
        <strain evidence="20">CCUG 47711</strain>
    </source>
</reference>
<dbReference type="GO" id="GO:0005829">
    <property type="term" value="C:cytosol"/>
    <property type="evidence" value="ECO:0007669"/>
    <property type="project" value="TreeGrafter"/>
</dbReference>
<dbReference type="EC" id="7.4.2.8" evidence="14"/>
<dbReference type="PRINTS" id="PR00906">
    <property type="entry name" value="SECA"/>
</dbReference>
<dbReference type="KEGG" id="fsa:C5Q98_03080"/>
<evidence type="ECO:0000256" key="3">
    <source>
        <dbReference type="ARBA" id="ARBA00022448"/>
    </source>
</evidence>
<feature type="domain" description="Helicase ATP-binding" evidence="17">
    <location>
        <begin position="87"/>
        <end position="245"/>
    </location>
</feature>
<evidence type="ECO:0000256" key="16">
    <source>
        <dbReference type="SAM" id="MobiDB-lite"/>
    </source>
</evidence>
<dbReference type="CDD" id="cd17928">
    <property type="entry name" value="DEXDc_SecA"/>
    <property type="match status" value="1"/>
</dbReference>
<dbReference type="GO" id="GO:0005886">
    <property type="term" value="C:plasma membrane"/>
    <property type="evidence" value="ECO:0007669"/>
    <property type="project" value="UniProtKB-SubCell"/>
</dbReference>
<dbReference type="Proteomes" id="UP000237947">
    <property type="component" value="Chromosome"/>
</dbReference>
<dbReference type="PROSITE" id="PS51196">
    <property type="entry name" value="SECA_MOTOR_DEAD"/>
    <property type="match status" value="1"/>
</dbReference>
<dbReference type="RefSeq" id="WP_106012257.1">
    <property type="nucleotide sequence ID" value="NZ_CP027226.1"/>
</dbReference>
<feature type="compositionally biased region" description="Basic and acidic residues" evidence="16">
    <location>
        <begin position="890"/>
        <end position="936"/>
    </location>
</feature>
<dbReference type="SUPFAM" id="SSF81767">
    <property type="entry name" value="Pre-protein crosslinking domain of SecA"/>
    <property type="match status" value="1"/>
</dbReference>
<dbReference type="SMART" id="SM00958">
    <property type="entry name" value="SecA_PP_bind"/>
    <property type="match status" value="1"/>
</dbReference>
<keyword evidence="8" id="KW-0862">Zinc</keyword>
<keyword evidence="3 14" id="KW-0813">Transport</keyword>
<dbReference type="HAMAP" id="MF_01382">
    <property type="entry name" value="SecA"/>
    <property type="match status" value="1"/>
</dbReference>
<dbReference type="InterPro" id="IPR020937">
    <property type="entry name" value="SecA_CS"/>
</dbReference>
<dbReference type="Pfam" id="PF07517">
    <property type="entry name" value="SecA_DEAD"/>
    <property type="match status" value="1"/>
</dbReference>
<evidence type="ECO:0000256" key="13">
    <source>
        <dbReference type="ARBA" id="ARBA00023136"/>
    </source>
</evidence>
<dbReference type="InterPro" id="IPR011130">
    <property type="entry name" value="SecA_preprotein_X-link_dom"/>
</dbReference>
<comment type="cofactor">
    <cofactor evidence="1">
        <name>Zn(2+)</name>
        <dbReference type="ChEBI" id="CHEBI:29105"/>
    </cofactor>
</comment>
<dbReference type="Pfam" id="PF07516">
    <property type="entry name" value="SecA_SW"/>
    <property type="match status" value="1"/>
</dbReference>
<keyword evidence="13 14" id="KW-0472">Membrane</keyword>
<feature type="domain" description="SecA family profile" evidence="18">
    <location>
        <begin position="1"/>
        <end position="644"/>
    </location>
</feature>
<keyword evidence="5 14" id="KW-0963">Cytoplasm</keyword>
<keyword evidence="7 14" id="KW-0547">Nucleotide-binding</keyword>
<comment type="function">
    <text evidence="14">Part of the Sec protein translocase complex. Interacts with the SecYEG preprotein conducting channel. Has a central role in coupling the hydrolysis of ATP to the transfer of proteins into and across the cell membrane, serving as an ATP-driven molecular motor driving the stepwise translocation of polypeptide chains across the membrane.</text>
</comment>
<dbReference type="GO" id="GO:0006605">
    <property type="term" value="P:protein targeting"/>
    <property type="evidence" value="ECO:0007669"/>
    <property type="project" value="UniProtKB-UniRule"/>
</dbReference>
<dbReference type="InterPro" id="IPR027417">
    <property type="entry name" value="P-loop_NTPase"/>
</dbReference>
<dbReference type="PANTHER" id="PTHR30612">
    <property type="entry name" value="SECA INNER MEMBRANE COMPONENT OF SEC PROTEIN SECRETION SYSTEM"/>
    <property type="match status" value="1"/>
</dbReference>
<proteinExistence type="inferred from homology"/>
<evidence type="ECO:0000256" key="9">
    <source>
        <dbReference type="ARBA" id="ARBA00022840"/>
    </source>
</evidence>
<keyword evidence="10 14" id="KW-0653">Protein transport</keyword>
<evidence type="ECO:0000256" key="1">
    <source>
        <dbReference type="ARBA" id="ARBA00001947"/>
    </source>
</evidence>
<dbReference type="InterPro" id="IPR014001">
    <property type="entry name" value="Helicase_ATP-bd"/>
</dbReference>
<evidence type="ECO:0000256" key="4">
    <source>
        <dbReference type="ARBA" id="ARBA00022475"/>
    </source>
</evidence>
<keyword evidence="4 14" id="KW-1003">Cell membrane</keyword>
<evidence type="ECO:0000256" key="10">
    <source>
        <dbReference type="ARBA" id="ARBA00022927"/>
    </source>
</evidence>
<dbReference type="PROSITE" id="PS01312">
    <property type="entry name" value="SECA"/>
    <property type="match status" value="1"/>
</dbReference>
<dbReference type="Pfam" id="PF01043">
    <property type="entry name" value="SecA_PP_bind"/>
    <property type="match status" value="1"/>
</dbReference>
<evidence type="ECO:0000313" key="19">
    <source>
        <dbReference type="EMBL" id="AVM42274.1"/>
    </source>
</evidence>
<dbReference type="InterPro" id="IPR011116">
    <property type="entry name" value="SecA_Wing/Scaffold"/>
</dbReference>
<evidence type="ECO:0000256" key="14">
    <source>
        <dbReference type="HAMAP-Rule" id="MF_01382"/>
    </source>
</evidence>
<dbReference type="Pfam" id="PF02810">
    <property type="entry name" value="SEC-C"/>
    <property type="match status" value="1"/>
</dbReference>
<dbReference type="InterPro" id="IPR011115">
    <property type="entry name" value="SecA_DEAD"/>
</dbReference>
<dbReference type="GO" id="GO:0008564">
    <property type="term" value="F:protein-exporting ATPase activity"/>
    <property type="evidence" value="ECO:0007669"/>
    <property type="project" value="UniProtKB-EC"/>
</dbReference>
<keyword evidence="9 14" id="KW-0067">ATP-binding</keyword>
<name>A0A2S0KMN3_9FIRM</name>
<feature type="region of interest" description="Disordered" evidence="16">
    <location>
        <begin position="865"/>
        <end position="954"/>
    </location>
</feature>
<keyword evidence="12 14" id="KW-0811">Translocation</keyword>
<dbReference type="PROSITE" id="PS51192">
    <property type="entry name" value="HELICASE_ATP_BIND_1"/>
    <property type="match status" value="1"/>
</dbReference>
<accession>A0A2S0KMN3</accession>
<dbReference type="InterPro" id="IPR044722">
    <property type="entry name" value="SecA_SF2_C"/>
</dbReference>
<evidence type="ECO:0000313" key="20">
    <source>
        <dbReference type="Proteomes" id="UP000237947"/>
    </source>
</evidence>
<evidence type="ECO:0000256" key="7">
    <source>
        <dbReference type="ARBA" id="ARBA00022741"/>
    </source>
</evidence>
<dbReference type="GO" id="GO:0043952">
    <property type="term" value="P:protein transport by the Sec complex"/>
    <property type="evidence" value="ECO:0007669"/>
    <property type="project" value="TreeGrafter"/>
</dbReference>
<dbReference type="InterPro" id="IPR004027">
    <property type="entry name" value="SEC_C_motif"/>
</dbReference>
<dbReference type="FunFam" id="3.40.50.300:FF:000334">
    <property type="entry name" value="Protein translocase subunit SecA"/>
    <property type="match status" value="1"/>
</dbReference>
<dbReference type="GO" id="GO:0005524">
    <property type="term" value="F:ATP binding"/>
    <property type="evidence" value="ECO:0007669"/>
    <property type="project" value="UniProtKB-UniRule"/>
</dbReference>
<dbReference type="FunFam" id="3.40.50.300:FF:000113">
    <property type="entry name" value="Preprotein translocase subunit SecA"/>
    <property type="match status" value="1"/>
</dbReference>
<dbReference type="InterPro" id="IPR036266">
    <property type="entry name" value="SecA_Wing/Scaffold_sf"/>
</dbReference>
<evidence type="ECO:0000256" key="8">
    <source>
        <dbReference type="ARBA" id="ARBA00022833"/>
    </source>
</evidence>
<keyword evidence="6" id="KW-0479">Metal-binding</keyword>
<evidence type="ECO:0000256" key="6">
    <source>
        <dbReference type="ARBA" id="ARBA00022723"/>
    </source>
</evidence>
<dbReference type="PANTHER" id="PTHR30612:SF0">
    <property type="entry name" value="CHLOROPLAST PROTEIN-TRANSPORTING ATPASE"/>
    <property type="match status" value="1"/>
</dbReference>
<dbReference type="GO" id="GO:0046872">
    <property type="term" value="F:metal ion binding"/>
    <property type="evidence" value="ECO:0007669"/>
    <property type="project" value="UniProtKB-KW"/>
</dbReference>
<feature type="binding site" evidence="14">
    <location>
        <begin position="103"/>
        <end position="107"/>
    </location>
    <ligand>
        <name>ATP</name>
        <dbReference type="ChEBI" id="CHEBI:30616"/>
    </ligand>
</feature>
<evidence type="ECO:0000256" key="11">
    <source>
        <dbReference type="ARBA" id="ARBA00022967"/>
    </source>
</evidence>
<dbReference type="GO" id="GO:0031522">
    <property type="term" value="C:cell envelope Sec protein transport complex"/>
    <property type="evidence" value="ECO:0007669"/>
    <property type="project" value="UniProtKB-ARBA"/>
</dbReference>
<dbReference type="Pfam" id="PF21090">
    <property type="entry name" value="P-loop_SecA"/>
    <property type="match status" value="1"/>
</dbReference>
<dbReference type="SUPFAM" id="SSF52540">
    <property type="entry name" value="P-loop containing nucleoside triphosphate hydrolases"/>
    <property type="match status" value="2"/>
</dbReference>
<evidence type="ECO:0000256" key="5">
    <source>
        <dbReference type="ARBA" id="ARBA00022490"/>
    </source>
</evidence>
<keyword evidence="20" id="KW-1185">Reference proteome</keyword>
<evidence type="ECO:0000256" key="15">
    <source>
        <dbReference type="RuleBase" id="RU003874"/>
    </source>
</evidence>
<comment type="similarity">
    <text evidence="2 14 15">Belongs to the SecA family.</text>
</comment>
<dbReference type="AlphaFoldDB" id="A0A2S0KMN3"/>
<sequence length="954" mass="108180">MGLFEKIFGTYSEREIKRIRPIVKNILDLEDEFSKMSEAELKGMTAKLKARLANGETLDDILPEAFATVREASWRVLDMKHYPVQLIGGIVLHQGRIAEMKTGEGKTLVATSPVYLNALAGKGVHVVTVNDYLAKRDSEWMGKVYEYLGLTVGLIVPGLDKEQRRKSYAADITYGTNNEFGFDYLRDNMVTYKEQLVQRELHYAIVDEVDSILIDEARTPLIISGAGENSSEMYGQADAFVRTLDPYVVAEMDSKESVDEIAGDSDYIVDEKAKTAVLTSNGVAKAERYFNIDNLSDESNFDLQHYINNALKAHGTMHKDEQYIVKDNEIVIVDDFTGRLMDGRRYSDGLHQAIEAKEGVKVNRESKTLATITFQNYFRMYTKLSGMTGTALTEEDEFRSIYNLDVIEIPTNKDVVRDDQADAVYKSESGKLNAVVNEVKEAQAKGQPVLVGTVSVENSEIISKLFSRNGIKHNVLNAKQHAREAEIIAQAGRLGSVTIATNMAGRGTDILLGGNPEYLARQEMREEGYDDELIEASTAYNDTDDENILAARKKFQELYSKFKVHTDAEKQKVVEAGGLYVIGTERHESRRIDNQLRGRSGRQGDPGSSKFYLSLDDDLMRQFGGDRMLGMFNSLGVDEDTEIQHRMLTNAISSAQKKVEGRNFGIRKNVLEYDDVMNQQREVIYKERRQVLEGHDLQDVFESYINSSIEKIFNDFLIAHEHTDKSSMDLVGFLTQLRDITGELSVYKDLEERVAEGESFNNILADVQEAAIEKYRNRERELGGADFMREAERVVLLRTVDSKWMDHIDNMDRLKSAISMRSVAQHNPVQEYRREGYEMFVEMNEAIARDCAKLILRAEFVSNQKPERKENEEVEGATVEQAKPMSPEEQQAKLEELRRRQEMAARELRKAEAKRGEEQSKDQSSEPIEKEIRAGRNEPCPCGSGKKYKQCHGR</sequence>
<keyword evidence="11 14" id="KW-1278">Translocase</keyword>
<dbReference type="OrthoDB" id="9805579at2"/>
<gene>
    <name evidence="14" type="primary">secA</name>
    <name evidence="19" type="ORF">C5Q98_03080</name>
</gene>
<comment type="catalytic activity">
    <reaction evidence="14">
        <text>ATP + H2O + cellular proteinSide 1 = ADP + phosphate + cellular proteinSide 2.</text>
        <dbReference type="EC" id="7.4.2.8"/>
    </reaction>
</comment>
<protein>
    <recommendedName>
        <fullName evidence="14 15">Protein translocase subunit SecA</fullName>
        <ecNumber evidence="14">7.4.2.8</ecNumber>
    </recommendedName>
</protein>
<dbReference type="EMBL" id="CP027226">
    <property type="protein sequence ID" value="AVM42274.1"/>
    <property type="molecule type" value="Genomic_DNA"/>
</dbReference>
<dbReference type="InterPro" id="IPR014018">
    <property type="entry name" value="SecA_motor_DEAD"/>
</dbReference>
<dbReference type="InterPro" id="IPR000185">
    <property type="entry name" value="SecA"/>
</dbReference>
<dbReference type="Gene3D" id="3.90.1440.10">
    <property type="entry name" value="SecA, preprotein cross-linking domain"/>
    <property type="match status" value="1"/>
</dbReference>
<dbReference type="Gene3D" id="1.10.3060.10">
    <property type="entry name" value="Helical scaffold and wing domains of SecA"/>
    <property type="match status" value="1"/>
</dbReference>
<dbReference type="InterPro" id="IPR036670">
    <property type="entry name" value="SecA_X-link_sf"/>
</dbReference>
<feature type="binding site" evidence="14">
    <location>
        <position position="509"/>
    </location>
    <ligand>
        <name>ATP</name>
        <dbReference type="ChEBI" id="CHEBI:30616"/>
    </ligand>
</feature>
<dbReference type="Gene3D" id="3.40.50.300">
    <property type="entry name" value="P-loop containing nucleotide triphosphate hydrolases"/>
    <property type="match status" value="2"/>
</dbReference>